<reference evidence="9 10" key="1">
    <citation type="submission" date="2020-11" db="EMBL/GenBank/DDBJ databases">
        <title>Corynebacterium sp. MC1420.</title>
        <authorList>
            <person name="Zhou J."/>
        </authorList>
    </citation>
    <scope>NUCLEOTIDE SEQUENCE [LARGE SCALE GENOMIC DNA]</scope>
    <source>
        <strain evidence="9 10">MC1420</strain>
    </source>
</reference>
<dbReference type="GO" id="GO:0004592">
    <property type="term" value="F:pantoate-beta-alanine ligase activity"/>
    <property type="evidence" value="ECO:0007669"/>
    <property type="project" value="UniProtKB-EC"/>
</dbReference>
<dbReference type="InterPro" id="IPR042176">
    <property type="entry name" value="Pantoate_ligase_C"/>
</dbReference>
<dbReference type="GO" id="GO:0015940">
    <property type="term" value="P:pantothenate biosynthetic process"/>
    <property type="evidence" value="ECO:0007669"/>
    <property type="project" value="UniProtKB-UniPathway"/>
</dbReference>
<evidence type="ECO:0000256" key="6">
    <source>
        <dbReference type="ARBA" id="ARBA00022741"/>
    </source>
</evidence>
<evidence type="ECO:0000256" key="1">
    <source>
        <dbReference type="ARBA" id="ARBA00004990"/>
    </source>
</evidence>
<dbReference type="KEGG" id="cqn:G7Y29_09190"/>
<dbReference type="Pfam" id="PF02569">
    <property type="entry name" value="Pantoate_ligase"/>
    <property type="match status" value="1"/>
</dbReference>
<sequence>MAFEPGTAVVVTDPAQLAVYGRAFRKVGKSVVVVPLGTGVHAGHVQLIRAARSLLGAVVMVTYAGDEVPDVFAEEKVDVVFHGALGEGARISTGLDHLEDAAEIAESVAGVLAAVNATHATDVVLGEKDFELLAAVQQAVSALRVEVKLHSVPTVRTSTGVAMSLRNTSIAETDRDAALALSAALTAGAHVAERGADAVLATARGVLEAAGLTPDYLEIRGLNFGPAPERGDARLLAAVTLGGVRLSDNVGVPLGVGFKNKEG</sequence>
<keyword evidence="7" id="KW-0067">ATP-binding</keyword>
<gene>
    <name evidence="9" type="ORF">G7Y29_09190</name>
</gene>
<dbReference type="SUPFAM" id="SSF52374">
    <property type="entry name" value="Nucleotidylyl transferase"/>
    <property type="match status" value="1"/>
</dbReference>
<dbReference type="PANTHER" id="PTHR21299:SF1">
    <property type="entry name" value="PANTOATE--BETA-ALANINE LIGASE"/>
    <property type="match status" value="1"/>
</dbReference>
<dbReference type="PANTHER" id="PTHR21299">
    <property type="entry name" value="CYTIDYLATE KINASE/PANTOATE-BETA-ALANINE LIGASE"/>
    <property type="match status" value="1"/>
</dbReference>
<evidence type="ECO:0000256" key="5">
    <source>
        <dbReference type="ARBA" id="ARBA00022655"/>
    </source>
</evidence>
<dbReference type="Proteomes" id="UP000594586">
    <property type="component" value="Chromosome"/>
</dbReference>
<keyword evidence="5" id="KW-0566">Pantothenate biosynthesis</keyword>
<dbReference type="UniPathway" id="UPA00028">
    <property type="reaction ID" value="UER00005"/>
</dbReference>
<evidence type="ECO:0000313" key="10">
    <source>
        <dbReference type="Proteomes" id="UP000594586"/>
    </source>
</evidence>
<evidence type="ECO:0000313" key="9">
    <source>
        <dbReference type="EMBL" id="QPK83005.1"/>
    </source>
</evidence>
<comment type="similarity">
    <text evidence="2">Belongs to the pantothenate synthetase family.</text>
</comment>
<evidence type="ECO:0000256" key="8">
    <source>
        <dbReference type="ARBA" id="ARBA00048258"/>
    </source>
</evidence>
<comment type="catalytic activity">
    <reaction evidence="8">
        <text>(R)-pantoate + beta-alanine + ATP = (R)-pantothenate + AMP + diphosphate + H(+)</text>
        <dbReference type="Rhea" id="RHEA:10912"/>
        <dbReference type="ChEBI" id="CHEBI:15378"/>
        <dbReference type="ChEBI" id="CHEBI:15980"/>
        <dbReference type="ChEBI" id="CHEBI:29032"/>
        <dbReference type="ChEBI" id="CHEBI:30616"/>
        <dbReference type="ChEBI" id="CHEBI:33019"/>
        <dbReference type="ChEBI" id="CHEBI:57966"/>
        <dbReference type="ChEBI" id="CHEBI:456215"/>
        <dbReference type="EC" id="6.3.2.1"/>
    </reaction>
</comment>
<dbReference type="EMBL" id="CP064955">
    <property type="protein sequence ID" value="QPK83005.1"/>
    <property type="molecule type" value="Genomic_DNA"/>
</dbReference>
<accession>A0A7T0KMN8</accession>
<evidence type="ECO:0000256" key="7">
    <source>
        <dbReference type="ARBA" id="ARBA00022840"/>
    </source>
</evidence>
<dbReference type="EC" id="6.3.2.1" evidence="3"/>
<evidence type="ECO:0000256" key="2">
    <source>
        <dbReference type="ARBA" id="ARBA00009256"/>
    </source>
</evidence>
<dbReference type="InterPro" id="IPR003721">
    <property type="entry name" value="Pantoate_ligase"/>
</dbReference>
<keyword evidence="10" id="KW-1185">Reference proteome</keyword>
<keyword evidence="6" id="KW-0547">Nucleotide-binding</keyword>
<keyword evidence="4 9" id="KW-0436">Ligase</keyword>
<proteinExistence type="inferred from homology"/>
<dbReference type="Gene3D" id="3.40.50.620">
    <property type="entry name" value="HUPs"/>
    <property type="match status" value="2"/>
</dbReference>
<protein>
    <recommendedName>
        <fullName evidence="3">pantoate--beta-alanine ligase (AMP-forming)</fullName>
        <ecNumber evidence="3">6.3.2.1</ecNumber>
    </recommendedName>
</protein>
<dbReference type="InterPro" id="IPR014729">
    <property type="entry name" value="Rossmann-like_a/b/a_fold"/>
</dbReference>
<dbReference type="GO" id="GO:0005524">
    <property type="term" value="F:ATP binding"/>
    <property type="evidence" value="ECO:0007669"/>
    <property type="project" value="UniProtKB-KW"/>
</dbReference>
<dbReference type="GO" id="GO:0005829">
    <property type="term" value="C:cytosol"/>
    <property type="evidence" value="ECO:0007669"/>
    <property type="project" value="TreeGrafter"/>
</dbReference>
<evidence type="ECO:0000256" key="4">
    <source>
        <dbReference type="ARBA" id="ARBA00022598"/>
    </source>
</evidence>
<evidence type="ECO:0000256" key="3">
    <source>
        <dbReference type="ARBA" id="ARBA00012219"/>
    </source>
</evidence>
<dbReference type="RefSeq" id="WP_165002284.1">
    <property type="nucleotide sequence ID" value="NZ_CP064955.1"/>
</dbReference>
<comment type="pathway">
    <text evidence="1">Cofactor biosynthesis; (R)-pantothenate biosynthesis; (R)-pantothenate from (R)-pantoate and beta-alanine: step 1/1.</text>
</comment>
<name>A0A7T0KMN8_9CORY</name>
<organism evidence="9 10">
    <name type="scientific">Corynebacterium qintianiae</name>
    <dbReference type="NCBI Taxonomy" id="2709392"/>
    <lineage>
        <taxon>Bacteria</taxon>
        <taxon>Bacillati</taxon>
        <taxon>Actinomycetota</taxon>
        <taxon>Actinomycetes</taxon>
        <taxon>Mycobacteriales</taxon>
        <taxon>Corynebacteriaceae</taxon>
        <taxon>Corynebacterium</taxon>
    </lineage>
</organism>
<dbReference type="Gene3D" id="3.30.1300.10">
    <property type="entry name" value="Pantoate-beta-alanine ligase, C-terminal domain"/>
    <property type="match status" value="1"/>
</dbReference>
<dbReference type="AlphaFoldDB" id="A0A7T0KMN8"/>